<feature type="domain" description="PLD phosphodiesterase" evidence="13">
    <location>
        <begin position="403"/>
        <end position="430"/>
    </location>
</feature>
<dbReference type="InterPro" id="IPR022924">
    <property type="entry name" value="Cardiolipin_synthase"/>
</dbReference>
<feature type="transmembrane region" description="Helical" evidence="12">
    <location>
        <begin position="46"/>
        <end position="64"/>
    </location>
</feature>
<feature type="active site" evidence="12">
    <location>
        <position position="232"/>
    </location>
</feature>
<keyword evidence="10 12" id="KW-0594">Phospholipid biosynthesis</keyword>
<evidence type="ECO:0000256" key="5">
    <source>
        <dbReference type="ARBA" id="ARBA00022692"/>
    </source>
</evidence>
<dbReference type="NCBIfam" id="TIGR04265">
    <property type="entry name" value="bac_cardiolipin"/>
    <property type="match status" value="1"/>
</dbReference>
<feature type="active site" evidence="12">
    <location>
        <position position="230"/>
    </location>
</feature>
<evidence type="ECO:0000256" key="2">
    <source>
        <dbReference type="ARBA" id="ARBA00022475"/>
    </source>
</evidence>
<feature type="transmembrane region" description="Helical" evidence="12">
    <location>
        <begin position="13"/>
        <end position="34"/>
    </location>
</feature>
<feature type="active site" evidence="12">
    <location>
        <position position="415"/>
    </location>
</feature>
<dbReference type="PANTHER" id="PTHR21248">
    <property type="entry name" value="CARDIOLIPIN SYNTHASE"/>
    <property type="match status" value="1"/>
</dbReference>
<organism evidence="14 15">
    <name type="scientific">Motilimonas cestriensis</name>
    <dbReference type="NCBI Taxonomy" id="2742685"/>
    <lineage>
        <taxon>Bacteria</taxon>
        <taxon>Pseudomonadati</taxon>
        <taxon>Pseudomonadota</taxon>
        <taxon>Gammaproteobacteria</taxon>
        <taxon>Alteromonadales</taxon>
        <taxon>Alteromonadales genera incertae sedis</taxon>
        <taxon>Motilimonas</taxon>
    </lineage>
</organism>
<comment type="caution">
    <text evidence="14">The sequence shown here is derived from an EMBL/GenBank/DDBJ whole genome shotgun (WGS) entry which is preliminary data.</text>
</comment>
<evidence type="ECO:0000256" key="12">
    <source>
        <dbReference type="HAMAP-Rule" id="MF_00190"/>
    </source>
</evidence>
<feature type="domain" description="PLD phosphodiesterase" evidence="13">
    <location>
        <begin position="225"/>
        <end position="252"/>
    </location>
</feature>
<keyword evidence="9 12" id="KW-0472">Membrane</keyword>
<feature type="active site" evidence="12">
    <location>
        <position position="410"/>
    </location>
</feature>
<evidence type="ECO:0000256" key="8">
    <source>
        <dbReference type="ARBA" id="ARBA00023098"/>
    </source>
</evidence>
<dbReference type="InterPro" id="IPR001736">
    <property type="entry name" value="PLipase_D/transphosphatidylase"/>
</dbReference>
<gene>
    <name evidence="14" type="primary">cls</name>
    <name evidence="12" type="synonym">clsA</name>
    <name evidence="14" type="ORF">K6Y31_18300</name>
</gene>
<evidence type="ECO:0000259" key="13">
    <source>
        <dbReference type="PROSITE" id="PS50035"/>
    </source>
</evidence>
<dbReference type="SUPFAM" id="SSF56024">
    <property type="entry name" value="Phospholipase D/nuclease"/>
    <property type="match status" value="2"/>
</dbReference>
<dbReference type="EMBL" id="JAIMJA010000024">
    <property type="protein sequence ID" value="MCE2596738.1"/>
    <property type="molecule type" value="Genomic_DNA"/>
</dbReference>
<comment type="similarity">
    <text evidence="12">Belongs to the phospholipase D family. Cardiolipin synthase subfamily. ClsA sub-subfamily.</text>
</comment>
<dbReference type="Proteomes" id="UP001201273">
    <property type="component" value="Unassembled WGS sequence"/>
</dbReference>
<dbReference type="Pfam" id="PF13396">
    <property type="entry name" value="PLDc_N"/>
    <property type="match status" value="1"/>
</dbReference>
<proteinExistence type="inferred from homology"/>
<dbReference type="InterPro" id="IPR030840">
    <property type="entry name" value="CL_synthase_A"/>
</dbReference>
<keyword evidence="11 12" id="KW-1208">Phospholipid metabolism</keyword>
<keyword evidence="2 12" id="KW-1003">Cell membrane</keyword>
<keyword evidence="8 12" id="KW-0443">Lipid metabolism</keyword>
<comment type="function">
    <text evidence="12">Catalyzes the reversible phosphatidyl group transfer from one phosphatidylglycerol molecule to another to form cardiolipin (CL) (diphosphatidylglycerol) and glycerol.</text>
</comment>
<evidence type="ECO:0000313" key="14">
    <source>
        <dbReference type="EMBL" id="MCE2596738.1"/>
    </source>
</evidence>
<dbReference type="CDD" id="cd09158">
    <property type="entry name" value="PLDc_EcCLS_like_2"/>
    <property type="match status" value="1"/>
</dbReference>
<evidence type="ECO:0000256" key="3">
    <source>
        <dbReference type="ARBA" id="ARBA00022516"/>
    </source>
</evidence>
<comment type="subcellular location">
    <subcellularLocation>
        <location evidence="1 12">Cell membrane</location>
        <topology evidence="1 12">Multi-pass membrane protein</topology>
    </subcellularLocation>
</comment>
<keyword evidence="7 12" id="KW-1133">Transmembrane helix</keyword>
<evidence type="ECO:0000256" key="9">
    <source>
        <dbReference type="ARBA" id="ARBA00023136"/>
    </source>
</evidence>
<keyword evidence="6" id="KW-0677">Repeat</keyword>
<evidence type="ECO:0000313" key="15">
    <source>
        <dbReference type="Proteomes" id="UP001201273"/>
    </source>
</evidence>
<dbReference type="EC" id="2.7.8.-" evidence="12"/>
<evidence type="ECO:0000256" key="7">
    <source>
        <dbReference type="ARBA" id="ARBA00022989"/>
    </source>
</evidence>
<dbReference type="Gene3D" id="3.30.870.10">
    <property type="entry name" value="Endonuclease Chain A"/>
    <property type="match status" value="2"/>
</dbReference>
<protein>
    <recommendedName>
        <fullName evidence="12">Cardiolipin synthase A</fullName>
        <shortName evidence="12">CL synthase</shortName>
        <ecNumber evidence="12">2.7.8.-</ecNumber>
    </recommendedName>
</protein>
<keyword evidence="4 12" id="KW-0808">Transferase</keyword>
<name>A0ABS8WEN1_9GAMM</name>
<dbReference type="RefSeq" id="WP_233054402.1">
    <property type="nucleotide sequence ID" value="NZ_JAIMJA010000024.1"/>
</dbReference>
<dbReference type="HAMAP" id="MF_00190">
    <property type="entry name" value="Cardiolipin_synth_ClsA"/>
    <property type="match status" value="1"/>
</dbReference>
<dbReference type="SMART" id="SM00155">
    <property type="entry name" value="PLDc"/>
    <property type="match status" value="2"/>
</dbReference>
<keyword evidence="15" id="KW-1185">Reference proteome</keyword>
<evidence type="ECO:0000256" key="4">
    <source>
        <dbReference type="ARBA" id="ARBA00022679"/>
    </source>
</evidence>
<dbReference type="PANTHER" id="PTHR21248:SF22">
    <property type="entry name" value="PHOSPHOLIPASE D"/>
    <property type="match status" value="1"/>
</dbReference>
<dbReference type="InterPro" id="IPR027379">
    <property type="entry name" value="CLS_N"/>
</dbReference>
<evidence type="ECO:0000256" key="6">
    <source>
        <dbReference type="ARBA" id="ARBA00022737"/>
    </source>
</evidence>
<evidence type="ECO:0000256" key="11">
    <source>
        <dbReference type="ARBA" id="ARBA00023264"/>
    </source>
</evidence>
<evidence type="ECO:0000256" key="1">
    <source>
        <dbReference type="ARBA" id="ARBA00004651"/>
    </source>
</evidence>
<keyword evidence="3 12" id="KW-0444">Lipid biosynthesis</keyword>
<keyword evidence="5 12" id="KW-0812">Transmembrane</keyword>
<comment type="catalytic activity">
    <reaction evidence="12">
        <text>2 a 1,2-diacyl-sn-glycero-3-phospho-(1'-sn-glycerol) = a cardiolipin + glycerol</text>
        <dbReference type="Rhea" id="RHEA:31451"/>
        <dbReference type="ChEBI" id="CHEBI:17754"/>
        <dbReference type="ChEBI" id="CHEBI:62237"/>
        <dbReference type="ChEBI" id="CHEBI:64716"/>
    </reaction>
</comment>
<feature type="active site" evidence="12">
    <location>
        <position position="408"/>
    </location>
</feature>
<reference evidence="14 15" key="1">
    <citation type="journal article" date="2022" name="Environ. Microbiol. Rep.">
        <title>Eco-phylogenetic analyses reveal divergent evolution of vitamin B12 metabolism in the marine bacterial family 'Psychromonadaceae'.</title>
        <authorList>
            <person name="Jin X."/>
            <person name="Yang Y."/>
            <person name="Cao H."/>
            <person name="Gao B."/>
            <person name="Zhao Z."/>
        </authorList>
    </citation>
    <scope>NUCLEOTIDE SEQUENCE [LARGE SCALE GENOMIC DNA]</scope>
    <source>
        <strain evidence="14 15">MKS20</strain>
    </source>
</reference>
<dbReference type="Pfam" id="PF13091">
    <property type="entry name" value="PLDc_2"/>
    <property type="match status" value="2"/>
</dbReference>
<dbReference type="PROSITE" id="PS50035">
    <property type="entry name" value="PLD"/>
    <property type="match status" value="2"/>
</dbReference>
<accession>A0ABS8WEN1</accession>
<sequence length="490" mass="55548">MLSEWINYVWRDVLAWSLVLLHTFIIISVSLRVIMKRREIGISLSWLAIIYALPFAGVGFYFLFGELNLGKKRAQRATHMFSPFKLAIETFREKQAARALEVSDTAKPMHDLIEGLLGMPSIAGNHLTLLDTTDTILLELIEQVNQAKQSCMMEFYIWHLGGFSDQLADALCTAAKRGVDCKLLLDSVGSREFFDSELPDELRQSGVQLVEVLKSGPLRMFFQRQDLRMHRKLVCIDERVAYTGSMNIVDPRFFKQDAGLGEWIDVMVRVQGPAVALITSLLQWDWEMETGERLLTPFGTQDTLHGGCGDRVQLIPSGPFPGGDCIHQLLLTCVYQAKHSLVLTTPYFVPDDSLHKALQAAAHRGVQVKIVLPALNDSLMVKYAASAFYDELLAAGVEIYKFHGGLLHTKSIVVDEVVALVGTVNLDRRSFWLNFEVTMLVDDAEFAGRVLNLQLQYMLASEKLTLNQWRQRSRIRRFWENVFYLFSPIL</sequence>
<dbReference type="InterPro" id="IPR025202">
    <property type="entry name" value="PLD-like_dom"/>
</dbReference>
<feature type="active site" evidence="12">
    <location>
        <position position="237"/>
    </location>
</feature>
<evidence type="ECO:0000256" key="10">
    <source>
        <dbReference type="ARBA" id="ARBA00023209"/>
    </source>
</evidence>